<organism evidence="4 5">
    <name type="scientific">Streptomyces mobaraensis</name>
    <name type="common">Streptoverticillium mobaraense</name>
    <dbReference type="NCBI Taxonomy" id="35621"/>
    <lineage>
        <taxon>Bacteria</taxon>
        <taxon>Bacillati</taxon>
        <taxon>Actinomycetota</taxon>
        <taxon>Actinomycetes</taxon>
        <taxon>Kitasatosporales</taxon>
        <taxon>Streptomycetaceae</taxon>
        <taxon>Streptomyces</taxon>
    </lineage>
</organism>
<dbReference type="Proteomes" id="UP000327000">
    <property type="component" value="Unassembled WGS sequence"/>
</dbReference>
<dbReference type="EMBL" id="VOKX01000040">
    <property type="protein sequence ID" value="KAB7841650.1"/>
    <property type="molecule type" value="Genomic_DNA"/>
</dbReference>
<sequence>MTVDDAPDTPLDVLAGHRRAGRGDRPALADRRRSVTYAELEREVTERARVLSGTGVGPGVPTAVVLTCLLESVADFAAALSLGAAVLVLQERVGGAERAATLDDFGAELLVADGRVARPRPGGRNAGAPAFAVASSGTGGRPKVISREWPGTFRNSAAFACRLELDADDVVLTTSPLGHSYAIEAGTLAVLASGACQVVPSGPLTPARAAALAERHRPTVLQTVPLVLDWWGRGGVPRAGRWKRCVSAGEALPPAAAGPWHAAGIPVLDHYGNSELGQLTLGPAGGEGVGRPLPGVGLRAGTTGPGPVTARFPGLSPVRMRQGRPVPLADADGWVATGDLGVLGPGGGLRLTGRADALINVGGNKVSPTEVEAVLRGLPGVGDCAVVGRPGPAGGTQVWAFVEADARDFDAAALRRRAGELLTPVKVPTVIRRVDALPRTPSGKIRRGPLMTDGGG</sequence>
<dbReference type="PANTHER" id="PTHR43767">
    <property type="entry name" value="LONG-CHAIN-FATTY-ACID--COA LIGASE"/>
    <property type="match status" value="1"/>
</dbReference>
<dbReference type="InterPro" id="IPR045851">
    <property type="entry name" value="AMP-bd_C_sf"/>
</dbReference>
<dbReference type="InterPro" id="IPR050237">
    <property type="entry name" value="ATP-dep_AMP-bd_enzyme"/>
</dbReference>
<dbReference type="Gene3D" id="3.40.50.12780">
    <property type="entry name" value="N-terminal domain of ligase-like"/>
    <property type="match status" value="1"/>
</dbReference>
<dbReference type="OrthoDB" id="4503175at2"/>
<keyword evidence="4" id="KW-0436">Ligase</keyword>
<dbReference type="Pfam" id="PF13193">
    <property type="entry name" value="AMP-binding_C"/>
    <property type="match status" value="1"/>
</dbReference>
<dbReference type="SUPFAM" id="SSF56801">
    <property type="entry name" value="Acetyl-CoA synthetase-like"/>
    <property type="match status" value="1"/>
</dbReference>
<feature type="domain" description="AMP-dependent synthetase/ligase" evidence="2">
    <location>
        <begin position="126"/>
        <end position="298"/>
    </location>
</feature>
<dbReference type="InterPro" id="IPR025110">
    <property type="entry name" value="AMP-bd_C"/>
</dbReference>
<name>A0A5N5W6K2_STRMB</name>
<keyword evidence="5" id="KW-1185">Reference proteome</keyword>
<gene>
    <name evidence="4" type="ORF">FRZ00_20145</name>
</gene>
<feature type="domain" description="AMP-dependent synthetase/ligase" evidence="2">
    <location>
        <begin position="20"/>
        <end position="112"/>
    </location>
</feature>
<dbReference type="InterPro" id="IPR000873">
    <property type="entry name" value="AMP-dep_synth/lig_dom"/>
</dbReference>
<dbReference type="InterPro" id="IPR042099">
    <property type="entry name" value="ANL_N_sf"/>
</dbReference>
<dbReference type="Gene3D" id="3.30.300.30">
    <property type="match status" value="1"/>
</dbReference>
<proteinExistence type="predicted"/>
<evidence type="ECO:0000313" key="4">
    <source>
        <dbReference type="EMBL" id="KAB7841650.1"/>
    </source>
</evidence>
<dbReference type="Pfam" id="PF00501">
    <property type="entry name" value="AMP-binding"/>
    <property type="match status" value="2"/>
</dbReference>
<evidence type="ECO:0000259" key="2">
    <source>
        <dbReference type="Pfam" id="PF00501"/>
    </source>
</evidence>
<comment type="caution">
    <text evidence="4">The sequence shown here is derived from an EMBL/GenBank/DDBJ whole genome shotgun (WGS) entry which is preliminary data.</text>
</comment>
<feature type="domain" description="AMP-binding enzyme C-terminal" evidence="3">
    <location>
        <begin position="370"/>
        <end position="444"/>
    </location>
</feature>
<dbReference type="PANTHER" id="PTHR43767:SF12">
    <property type="entry name" value="AMP-DEPENDENT SYNTHETASE AND LIGASE"/>
    <property type="match status" value="1"/>
</dbReference>
<evidence type="ECO:0000259" key="3">
    <source>
        <dbReference type="Pfam" id="PF13193"/>
    </source>
</evidence>
<accession>A0A5N5W6K2</accession>
<evidence type="ECO:0000256" key="1">
    <source>
        <dbReference type="SAM" id="MobiDB-lite"/>
    </source>
</evidence>
<dbReference type="GO" id="GO:0016877">
    <property type="term" value="F:ligase activity, forming carbon-sulfur bonds"/>
    <property type="evidence" value="ECO:0007669"/>
    <property type="project" value="UniProtKB-ARBA"/>
</dbReference>
<evidence type="ECO:0000313" key="5">
    <source>
        <dbReference type="Proteomes" id="UP000327000"/>
    </source>
</evidence>
<dbReference type="AlphaFoldDB" id="A0A5N5W6K2"/>
<feature type="region of interest" description="Disordered" evidence="1">
    <location>
        <begin position="1"/>
        <end position="27"/>
    </location>
</feature>
<dbReference type="RefSeq" id="WP_152264452.1">
    <property type="nucleotide sequence ID" value="NZ_VOKX01000040.1"/>
</dbReference>
<reference evidence="4 5" key="1">
    <citation type="journal article" date="2019" name="Microb. Cell Fact.">
        <title>Exploring novel herbicidin analogues by transcriptional regulator overexpression and MS/MS molecular networking.</title>
        <authorList>
            <person name="Shi Y."/>
            <person name="Gu R."/>
            <person name="Li Y."/>
            <person name="Wang X."/>
            <person name="Ren W."/>
            <person name="Li X."/>
            <person name="Wang L."/>
            <person name="Xie Y."/>
            <person name="Hong B."/>
        </authorList>
    </citation>
    <scope>NUCLEOTIDE SEQUENCE [LARGE SCALE GENOMIC DNA]</scope>
    <source>
        <strain evidence="4 5">US-43</strain>
    </source>
</reference>
<protein>
    <submittedName>
        <fullName evidence="4">Acyl--CoA ligase</fullName>
    </submittedName>
</protein>